<evidence type="ECO:0000313" key="3">
    <source>
        <dbReference type="EMBL" id="MBA0088327.1"/>
    </source>
</evidence>
<dbReference type="Proteomes" id="UP000567293">
    <property type="component" value="Unassembled WGS sequence"/>
</dbReference>
<evidence type="ECO:0000313" key="4">
    <source>
        <dbReference type="Proteomes" id="UP000567293"/>
    </source>
</evidence>
<sequence>MSEKPGGREVRQEIYIEASPETVFALLTDATEIKKWQAEIVDADPVPGGVFRLAESGGMQIEGHYVEVVPYCKVVFTWGGIGGVAPGQSTVEFLLEPSGTGTLVRLRHYNLPASSFDAHDREWALGGLPKLKAVAEGRDPGGLCLSSQGR</sequence>
<dbReference type="Pfam" id="PF08327">
    <property type="entry name" value="AHSA1"/>
    <property type="match status" value="1"/>
</dbReference>
<dbReference type="Gene3D" id="3.30.530.20">
    <property type="match status" value="1"/>
</dbReference>
<feature type="domain" description="Activator of Hsp90 ATPase homologue 1/2-like C-terminal" evidence="2">
    <location>
        <begin position="18"/>
        <end position="123"/>
    </location>
</feature>
<dbReference type="AlphaFoldDB" id="A0A7V8NVQ3"/>
<organism evidence="3 4">
    <name type="scientific">Candidatus Acidiferrum panamense</name>
    <dbReference type="NCBI Taxonomy" id="2741543"/>
    <lineage>
        <taxon>Bacteria</taxon>
        <taxon>Pseudomonadati</taxon>
        <taxon>Acidobacteriota</taxon>
        <taxon>Terriglobia</taxon>
        <taxon>Candidatus Acidiferrales</taxon>
        <taxon>Candidatus Acidiferrum</taxon>
    </lineage>
</organism>
<dbReference type="CDD" id="cd07814">
    <property type="entry name" value="SRPBCC_CalC_Aha1-like"/>
    <property type="match status" value="1"/>
</dbReference>
<evidence type="ECO:0000259" key="2">
    <source>
        <dbReference type="Pfam" id="PF08327"/>
    </source>
</evidence>
<keyword evidence="4" id="KW-1185">Reference proteome</keyword>
<dbReference type="EMBL" id="JACDQQ010002447">
    <property type="protein sequence ID" value="MBA0088327.1"/>
    <property type="molecule type" value="Genomic_DNA"/>
</dbReference>
<comment type="caution">
    <text evidence="3">The sequence shown here is derived from an EMBL/GenBank/DDBJ whole genome shotgun (WGS) entry which is preliminary data.</text>
</comment>
<name>A0A7V8NVQ3_9BACT</name>
<gene>
    <name evidence="3" type="ORF">HRJ53_25360</name>
</gene>
<accession>A0A7V8NVQ3</accession>
<proteinExistence type="inferred from homology"/>
<reference evidence="3" key="1">
    <citation type="submission" date="2020-06" db="EMBL/GenBank/DDBJ databases">
        <title>Legume-microbial interactions unlock mineral nutrients during tropical forest succession.</title>
        <authorList>
            <person name="Epihov D.Z."/>
        </authorList>
    </citation>
    <scope>NUCLEOTIDE SEQUENCE [LARGE SCALE GENOMIC DNA]</scope>
    <source>
        <strain evidence="3">Pan2503</strain>
    </source>
</reference>
<comment type="similarity">
    <text evidence="1">Belongs to the AHA1 family.</text>
</comment>
<protein>
    <submittedName>
        <fullName evidence="3">SRPBCC domain-containing protein</fullName>
    </submittedName>
</protein>
<dbReference type="SUPFAM" id="SSF55961">
    <property type="entry name" value="Bet v1-like"/>
    <property type="match status" value="1"/>
</dbReference>
<dbReference type="InterPro" id="IPR013538">
    <property type="entry name" value="ASHA1/2-like_C"/>
</dbReference>
<evidence type="ECO:0000256" key="1">
    <source>
        <dbReference type="ARBA" id="ARBA00006817"/>
    </source>
</evidence>
<dbReference type="InterPro" id="IPR023393">
    <property type="entry name" value="START-like_dom_sf"/>
</dbReference>